<evidence type="ECO:0000313" key="5">
    <source>
        <dbReference type="Proteomes" id="UP000270094"/>
    </source>
</evidence>
<dbReference type="InterPro" id="IPR011899">
    <property type="entry name" value="Glutaredoxin_euk/vir"/>
</dbReference>
<dbReference type="Proteomes" id="UP000270094">
    <property type="component" value="Unassembled WGS sequence"/>
</dbReference>
<dbReference type="Pfam" id="PF00462">
    <property type="entry name" value="Glutaredoxin"/>
    <property type="match status" value="1"/>
</dbReference>
<keyword evidence="1" id="KW-0813">Transport</keyword>
<evidence type="ECO:0000313" key="4">
    <source>
        <dbReference type="EMBL" id="VDM78893.1"/>
    </source>
</evidence>
<reference evidence="4 5" key="1">
    <citation type="submission" date="2018-11" db="EMBL/GenBank/DDBJ databases">
        <authorList>
            <consortium name="Pathogen Informatics"/>
        </authorList>
    </citation>
    <scope>NUCLEOTIDE SEQUENCE [LARGE SCALE GENOMIC DNA]</scope>
</reference>
<sequence length="106" mass="11660">MAVKAFVDKLLKTHKIVVFAKTYCPYSQKARAALESCNVKPGAMAWLDIDKRPDCTEIQDYLQALTGGRTVPRVFINQKFFGGGDDTAAAAKNGKLVQLLKELQAI</sequence>
<dbReference type="GO" id="GO:0005739">
    <property type="term" value="C:mitochondrion"/>
    <property type="evidence" value="ECO:0007669"/>
    <property type="project" value="TreeGrafter"/>
</dbReference>
<dbReference type="InterPro" id="IPR036249">
    <property type="entry name" value="Thioredoxin-like_sf"/>
</dbReference>
<evidence type="ECO:0000259" key="3">
    <source>
        <dbReference type="Pfam" id="PF00462"/>
    </source>
</evidence>
<dbReference type="EMBL" id="UYYB01103269">
    <property type="protein sequence ID" value="VDM78893.1"/>
    <property type="molecule type" value="Genomic_DNA"/>
</dbReference>
<dbReference type="CDD" id="cd03419">
    <property type="entry name" value="GRX_GRXh_1_2_like"/>
    <property type="match status" value="1"/>
</dbReference>
<keyword evidence="5" id="KW-1185">Reference proteome</keyword>
<dbReference type="Gene3D" id="3.40.30.10">
    <property type="entry name" value="Glutaredoxin"/>
    <property type="match status" value="1"/>
</dbReference>
<dbReference type="SUPFAM" id="SSF52833">
    <property type="entry name" value="Thioredoxin-like"/>
    <property type="match status" value="1"/>
</dbReference>
<dbReference type="InterPro" id="IPR002109">
    <property type="entry name" value="Glutaredoxin"/>
</dbReference>
<dbReference type="AlphaFoldDB" id="A0A3P7JDY0"/>
<dbReference type="PANTHER" id="PTHR46185">
    <property type="entry name" value="GLUTAREDOXIN-1"/>
    <property type="match status" value="1"/>
</dbReference>
<organism evidence="4 5">
    <name type="scientific">Strongylus vulgaris</name>
    <name type="common">Blood worm</name>
    <dbReference type="NCBI Taxonomy" id="40348"/>
    <lineage>
        <taxon>Eukaryota</taxon>
        <taxon>Metazoa</taxon>
        <taxon>Ecdysozoa</taxon>
        <taxon>Nematoda</taxon>
        <taxon>Chromadorea</taxon>
        <taxon>Rhabditida</taxon>
        <taxon>Rhabditina</taxon>
        <taxon>Rhabditomorpha</taxon>
        <taxon>Strongyloidea</taxon>
        <taxon>Strongylidae</taxon>
        <taxon>Strongylus</taxon>
    </lineage>
</organism>
<gene>
    <name evidence="4" type="ORF">SVUK_LOCUS13891</name>
</gene>
<dbReference type="PROSITE" id="PS51354">
    <property type="entry name" value="GLUTAREDOXIN_2"/>
    <property type="match status" value="1"/>
</dbReference>
<feature type="domain" description="Glutaredoxin" evidence="3">
    <location>
        <begin position="16"/>
        <end position="80"/>
    </location>
</feature>
<evidence type="ECO:0000256" key="2">
    <source>
        <dbReference type="ARBA" id="ARBA00022982"/>
    </source>
</evidence>
<protein>
    <recommendedName>
        <fullName evidence="3">Glutaredoxin domain-containing protein</fullName>
    </recommendedName>
</protein>
<dbReference type="NCBIfam" id="TIGR02180">
    <property type="entry name" value="GRX_euk"/>
    <property type="match status" value="1"/>
</dbReference>
<keyword evidence="2" id="KW-0249">Electron transport</keyword>
<dbReference type="InterPro" id="IPR047185">
    <property type="entry name" value="GLRX1"/>
</dbReference>
<dbReference type="InterPro" id="IPR014025">
    <property type="entry name" value="Glutaredoxin_subgr"/>
</dbReference>
<accession>A0A3P7JDY0</accession>
<dbReference type="GO" id="GO:0015038">
    <property type="term" value="F:glutathione disulfide oxidoreductase activity"/>
    <property type="evidence" value="ECO:0007669"/>
    <property type="project" value="TreeGrafter"/>
</dbReference>
<dbReference type="PRINTS" id="PR00160">
    <property type="entry name" value="GLUTAREDOXIN"/>
</dbReference>
<proteinExistence type="predicted"/>
<name>A0A3P7JDY0_STRVU</name>
<dbReference type="PANTHER" id="PTHR46185:SF1">
    <property type="entry name" value="GLUTAREDOXIN-1"/>
    <property type="match status" value="1"/>
</dbReference>
<evidence type="ECO:0000256" key="1">
    <source>
        <dbReference type="ARBA" id="ARBA00022448"/>
    </source>
</evidence>
<dbReference type="OrthoDB" id="418495at2759"/>